<name>A0A8J2VEE2_9BACL</name>
<gene>
    <name evidence="1" type="ORF">GCM10011571_07570</name>
</gene>
<organism evidence="1 2">
    <name type="scientific">Marinithermofilum abyssi</name>
    <dbReference type="NCBI Taxonomy" id="1571185"/>
    <lineage>
        <taxon>Bacteria</taxon>
        <taxon>Bacillati</taxon>
        <taxon>Bacillota</taxon>
        <taxon>Bacilli</taxon>
        <taxon>Bacillales</taxon>
        <taxon>Thermoactinomycetaceae</taxon>
        <taxon>Marinithermofilum</taxon>
    </lineage>
</organism>
<accession>A0A8J2VEE2</accession>
<dbReference type="EMBL" id="BMHQ01000002">
    <property type="protein sequence ID" value="GGE08757.1"/>
    <property type="molecule type" value="Genomic_DNA"/>
</dbReference>
<keyword evidence="2" id="KW-1185">Reference proteome</keyword>
<dbReference type="Proteomes" id="UP000625210">
    <property type="component" value="Unassembled WGS sequence"/>
</dbReference>
<dbReference type="AlphaFoldDB" id="A0A8J2VEE2"/>
<proteinExistence type="predicted"/>
<comment type="caution">
    <text evidence="1">The sequence shown here is derived from an EMBL/GenBank/DDBJ whole genome shotgun (WGS) entry which is preliminary data.</text>
</comment>
<evidence type="ECO:0000313" key="2">
    <source>
        <dbReference type="Proteomes" id="UP000625210"/>
    </source>
</evidence>
<reference evidence="1" key="1">
    <citation type="journal article" date="2014" name="Int. J. Syst. Evol. Microbiol.">
        <title>Complete genome sequence of Corynebacterium casei LMG S-19264T (=DSM 44701T), isolated from a smear-ripened cheese.</title>
        <authorList>
            <consortium name="US DOE Joint Genome Institute (JGI-PGF)"/>
            <person name="Walter F."/>
            <person name="Albersmeier A."/>
            <person name="Kalinowski J."/>
            <person name="Ruckert C."/>
        </authorList>
    </citation>
    <scope>NUCLEOTIDE SEQUENCE</scope>
    <source>
        <strain evidence="1">CGMCC 1.15179</strain>
    </source>
</reference>
<dbReference type="Gene3D" id="3.40.50.720">
    <property type="entry name" value="NAD(P)-binding Rossmann-like Domain"/>
    <property type="match status" value="1"/>
</dbReference>
<reference evidence="1" key="2">
    <citation type="submission" date="2020-09" db="EMBL/GenBank/DDBJ databases">
        <authorList>
            <person name="Sun Q."/>
            <person name="Zhou Y."/>
        </authorList>
    </citation>
    <scope>NUCLEOTIDE SEQUENCE</scope>
    <source>
        <strain evidence="1">CGMCC 1.15179</strain>
    </source>
</reference>
<sequence length="45" mass="5051">MRHPKIGIIGLGSIAQKAYLPLLTFEENWKLVGAFSPTQAKRKQI</sequence>
<dbReference type="InterPro" id="IPR036291">
    <property type="entry name" value="NAD(P)-bd_dom_sf"/>
</dbReference>
<dbReference type="SUPFAM" id="SSF51735">
    <property type="entry name" value="NAD(P)-binding Rossmann-fold domains"/>
    <property type="match status" value="1"/>
</dbReference>
<evidence type="ECO:0008006" key="3">
    <source>
        <dbReference type="Google" id="ProtNLM"/>
    </source>
</evidence>
<evidence type="ECO:0000313" key="1">
    <source>
        <dbReference type="EMBL" id="GGE08757.1"/>
    </source>
</evidence>
<protein>
    <recommendedName>
        <fullName evidence="3">Gfo/Idh/MocA family oxidoreductase</fullName>
    </recommendedName>
</protein>